<evidence type="ECO:0000313" key="3">
    <source>
        <dbReference type="Proteomes" id="UP000011087"/>
    </source>
</evidence>
<dbReference type="PaxDb" id="55529-EKX40571"/>
<dbReference type="KEGG" id="gtt:GUITHDRAFT_113357"/>
<dbReference type="GeneID" id="17297153"/>
<protein>
    <submittedName>
        <fullName evidence="1 2">Uncharacterized protein</fullName>
    </submittedName>
</protein>
<gene>
    <name evidence="1" type="ORF">GUITHDRAFT_113357</name>
</gene>
<name>L1IWF7_GUITC</name>
<reference evidence="2" key="3">
    <citation type="submission" date="2015-06" db="UniProtKB">
        <authorList>
            <consortium name="EnsemblProtists"/>
        </authorList>
    </citation>
    <scope>IDENTIFICATION</scope>
</reference>
<dbReference type="HOGENOM" id="CLU_1017228_0_0_1"/>
<dbReference type="EMBL" id="JH993030">
    <property type="protein sequence ID" value="EKX40571.1"/>
    <property type="molecule type" value="Genomic_DNA"/>
</dbReference>
<proteinExistence type="predicted"/>
<keyword evidence="3" id="KW-1185">Reference proteome</keyword>
<dbReference type="EnsemblProtists" id="EKX40571">
    <property type="protein sequence ID" value="EKX40571"/>
    <property type="gene ID" value="GUITHDRAFT_113357"/>
</dbReference>
<dbReference type="Proteomes" id="UP000011087">
    <property type="component" value="Unassembled WGS sequence"/>
</dbReference>
<sequence>MPNSLCKCRHGPSRWLSSNPITPSICKLVLGKHTDREISLAMEHFAQVGQCQCGKQVILCKYCPLTGDMLAERAPKHIGQRLPNPITFDNRATRHVVESHSSGVYHRYWKALHDEMLSEEKMLSEGAWRGGGADGMDPLASSPVSSCVTGFGAQDAAQGSSTAIVIGQHKLSSEDMWFHTKAEILRQQNLNTAVDPSWRPFPAAQQHDSLSGSVVVGAAASMRDSGAADNARSLCAQDLEPKTELEETQTVLVGGAAGREGILKSFKVSYACTS</sequence>
<dbReference type="RefSeq" id="XP_005827551.1">
    <property type="nucleotide sequence ID" value="XM_005827494.1"/>
</dbReference>
<accession>L1IWF7</accession>
<reference evidence="1 3" key="1">
    <citation type="journal article" date="2012" name="Nature">
        <title>Algal genomes reveal evolutionary mosaicism and the fate of nucleomorphs.</title>
        <authorList>
            <consortium name="DOE Joint Genome Institute"/>
            <person name="Curtis B.A."/>
            <person name="Tanifuji G."/>
            <person name="Burki F."/>
            <person name="Gruber A."/>
            <person name="Irimia M."/>
            <person name="Maruyama S."/>
            <person name="Arias M.C."/>
            <person name="Ball S.G."/>
            <person name="Gile G.H."/>
            <person name="Hirakawa Y."/>
            <person name="Hopkins J.F."/>
            <person name="Kuo A."/>
            <person name="Rensing S.A."/>
            <person name="Schmutz J."/>
            <person name="Symeonidi A."/>
            <person name="Elias M."/>
            <person name="Eveleigh R.J."/>
            <person name="Herman E.K."/>
            <person name="Klute M.J."/>
            <person name="Nakayama T."/>
            <person name="Obornik M."/>
            <person name="Reyes-Prieto A."/>
            <person name="Armbrust E.V."/>
            <person name="Aves S.J."/>
            <person name="Beiko R.G."/>
            <person name="Coutinho P."/>
            <person name="Dacks J.B."/>
            <person name="Durnford D.G."/>
            <person name="Fast N.M."/>
            <person name="Green B.R."/>
            <person name="Grisdale C.J."/>
            <person name="Hempel F."/>
            <person name="Henrissat B."/>
            <person name="Hoppner M.P."/>
            <person name="Ishida K."/>
            <person name="Kim E."/>
            <person name="Koreny L."/>
            <person name="Kroth P.G."/>
            <person name="Liu Y."/>
            <person name="Malik S.B."/>
            <person name="Maier U.G."/>
            <person name="McRose D."/>
            <person name="Mock T."/>
            <person name="Neilson J.A."/>
            <person name="Onodera N.T."/>
            <person name="Poole A.M."/>
            <person name="Pritham E.J."/>
            <person name="Richards T.A."/>
            <person name="Rocap G."/>
            <person name="Roy S.W."/>
            <person name="Sarai C."/>
            <person name="Schaack S."/>
            <person name="Shirato S."/>
            <person name="Slamovits C.H."/>
            <person name="Spencer D.F."/>
            <person name="Suzuki S."/>
            <person name="Worden A.Z."/>
            <person name="Zauner S."/>
            <person name="Barry K."/>
            <person name="Bell C."/>
            <person name="Bharti A.K."/>
            <person name="Crow J.A."/>
            <person name="Grimwood J."/>
            <person name="Kramer R."/>
            <person name="Lindquist E."/>
            <person name="Lucas S."/>
            <person name="Salamov A."/>
            <person name="McFadden G.I."/>
            <person name="Lane C.E."/>
            <person name="Keeling P.J."/>
            <person name="Gray M.W."/>
            <person name="Grigoriev I.V."/>
            <person name="Archibald J.M."/>
        </authorList>
    </citation>
    <scope>NUCLEOTIDE SEQUENCE</scope>
    <source>
        <strain evidence="1 3">CCMP2712</strain>
    </source>
</reference>
<evidence type="ECO:0000313" key="1">
    <source>
        <dbReference type="EMBL" id="EKX40571.1"/>
    </source>
</evidence>
<reference evidence="3" key="2">
    <citation type="submission" date="2012-11" db="EMBL/GenBank/DDBJ databases">
        <authorList>
            <person name="Kuo A."/>
            <person name="Curtis B.A."/>
            <person name="Tanifuji G."/>
            <person name="Burki F."/>
            <person name="Gruber A."/>
            <person name="Irimia M."/>
            <person name="Maruyama S."/>
            <person name="Arias M.C."/>
            <person name="Ball S.G."/>
            <person name="Gile G.H."/>
            <person name="Hirakawa Y."/>
            <person name="Hopkins J.F."/>
            <person name="Rensing S.A."/>
            <person name="Schmutz J."/>
            <person name="Symeonidi A."/>
            <person name="Elias M."/>
            <person name="Eveleigh R.J."/>
            <person name="Herman E.K."/>
            <person name="Klute M.J."/>
            <person name="Nakayama T."/>
            <person name="Obornik M."/>
            <person name="Reyes-Prieto A."/>
            <person name="Armbrust E.V."/>
            <person name="Aves S.J."/>
            <person name="Beiko R.G."/>
            <person name="Coutinho P."/>
            <person name="Dacks J.B."/>
            <person name="Durnford D.G."/>
            <person name="Fast N.M."/>
            <person name="Green B.R."/>
            <person name="Grisdale C."/>
            <person name="Hempe F."/>
            <person name="Henrissat B."/>
            <person name="Hoppner M.P."/>
            <person name="Ishida K.-I."/>
            <person name="Kim E."/>
            <person name="Koreny L."/>
            <person name="Kroth P.G."/>
            <person name="Liu Y."/>
            <person name="Malik S.-B."/>
            <person name="Maier U.G."/>
            <person name="McRose D."/>
            <person name="Mock T."/>
            <person name="Neilson J.A."/>
            <person name="Onodera N.T."/>
            <person name="Poole A.M."/>
            <person name="Pritham E.J."/>
            <person name="Richards T.A."/>
            <person name="Rocap G."/>
            <person name="Roy S.W."/>
            <person name="Sarai C."/>
            <person name="Schaack S."/>
            <person name="Shirato S."/>
            <person name="Slamovits C.H."/>
            <person name="Spencer D.F."/>
            <person name="Suzuki S."/>
            <person name="Worden A.Z."/>
            <person name="Zauner S."/>
            <person name="Barry K."/>
            <person name="Bell C."/>
            <person name="Bharti A.K."/>
            <person name="Crow J.A."/>
            <person name="Grimwood J."/>
            <person name="Kramer R."/>
            <person name="Lindquist E."/>
            <person name="Lucas S."/>
            <person name="Salamov A."/>
            <person name="McFadden G.I."/>
            <person name="Lane C.E."/>
            <person name="Keeling P.J."/>
            <person name="Gray M.W."/>
            <person name="Grigoriev I.V."/>
            <person name="Archibald J.M."/>
        </authorList>
    </citation>
    <scope>NUCLEOTIDE SEQUENCE</scope>
    <source>
        <strain evidence="3">CCMP2712</strain>
    </source>
</reference>
<organism evidence="1">
    <name type="scientific">Guillardia theta (strain CCMP2712)</name>
    <name type="common">Cryptophyte</name>
    <dbReference type="NCBI Taxonomy" id="905079"/>
    <lineage>
        <taxon>Eukaryota</taxon>
        <taxon>Cryptophyceae</taxon>
        <taxon>Pyrenomonadales</taxon>
        <taxon>Geminigeraceae</taxon>
        <taxon>Guillardia</taxon>
    </lineage>
</organism>
<evidence type="ECO:0000313" key="2">
    <source>
        <dbReference type="EnsemblProtists" id="EKX40571"/>
    </source>
</evidence>
<dbReference type="AlphaFoldDB" id="L1IWF7"/>